<organism evidence="11 12">
    <name type="scientific">Holdemanella biformis</name>
    <dbReference type="NCBI Taxonomy" id="1735"/>
    <lineage>
        <taxon>Bacteria</taxon>
        <taxon>Bacillati</taxon>
        <taxon>Bacillota</taxon>
        <taxon>Erysipelotrichia</taxon>
        <taxon>Erysipelotrichales</taxon>
        <taxon>Erysipelotrichaceae</taxon>
        <taxon>Holdemanella</taxon>
    </lineage>
</organism>
<dbReference type="NCBIfam" id="TIGR00797">
    <property type="entry name" value="matE"/>
    <property type="match status" value="1"/>
</dbReference>
<feature type="transmembrane region" description="Helical" evidence="10">
    <location>
        <begin position="99"/>
        <end position="125"/>
    </location>
</feature>
<dbReference type="PIRSF" id="PIRSF006603">
    <property type="entry name" value="DinF"/>
    <property type="match status" value="1"/>
</dbReference>
<dbReference type="PANTHER" id="PTHR43823:SF3">
    <property type="entry name" value="MULTIDRUG EXPORT PROTEIN MEPA"/>
    <property type="match status" value="1"/>
</dbReference>
<feature type="transmembrane region" description="Helical" evidence="10">
    <location>
        <begin position="20"/>
        <end position="40"/>
    </location>
</feature>
<feature type="transmembrane region" description="Helical" evidence="10">
    <location>
        <begin position="175"/>
        <end position="194"/>
    </location>
</feature>
<keyword evidence="5" id="KW-1003">Cell membrane</keyword>
<evidence type="ECO:0000313" key="11">
    <source>
        <dbReference type="EMBL" id="RGS45897.1"/>
    </source>
</evidence>
<feature type="transmembrane region" description="Helical" evidence="10">
    <location>
        <begin position="322"/>
        <end position="340"/>
    </location>
</feature>
<protein>
    <recommendedName>
        <fullName evidence="3">Multidrug export protein MepA</fullName>
    </recommendedName>
</protein>
<evidence type="ECO:0000256" key="2">
    <source>
        <dbReference type="ARBA" id="ARBA00008417"/>
    </source>
</evidence>
<feature type="transmembrane region" description="Helical" evidence="10">
    <location>
        <begin position="200"/>
        <end position="221"/>
    </location>
</feature>
<dbReference type="AlphaFoldDB" id="A0A412J0P1"/>
<evidence type="ECO:0000256" key="8">
    <source>
        <dbReference type="ARBA" id="ARBA00023136"/>
    </source>
</evidence>
<evidence type="ECO:0000256" key="4">
    <source>
        <dbReference type="ARBA" id="ARBA00022448"/>
    </source>
</evidence>
<evidence type="ECO:0000256" key="7">
    <source>
        <dbReference type="ARBA" id="ARBA00022989"/>
    </source>
</evidence>
<evidence type="ECO:0000256" key="9">
    <source>
        <dbReference type="ARBA" id="ARBA00023251"/>
    </source>
</evidence>
<evidence type="ECO:0000256" key="6">
    <source>
        <dbReference type="ARBA" id="ARBA00022692"/>
    </source>
</evidence>
<comment type="subcellular location">
    <subcellularLocation>
        <location evidence="1">Cell membrane</location>
        <topology evidence="1">Multi-pass membrane protein</topology>
    </subcellularLocation>
</comment>
<dbReference type="InterPro" id="IPR002528">
    <property type="entry name" value="MATE_fam"/>
</dbReference>
<evidence type="ECO:0000313" key="12">
    <source>
        <dbReference type="Proteomes" id="UP000285274"/>
    </source>
</evidence>
<gene>
    <name evidence="11" type="ORF">DWX92_07145</name>
</gene>
<keyword evidence="8 10" id="KW-0472">Membrane</keyword>
<dbReference type="GO" id="GO:0046677">
    <property type="term" value="P:response to antibiotic"/>
    <property type="evidence" value="ECO:0007669"/>
    <property type="project" value="UniProtKB-KW"/>
</dbReference>
<dbReference type="PANTHER" id="PTHR43823">
    <property type="entry name" value="SPORULATION PROTEIN YKVU"/>
    <property type="match status" value="1"/>
</dbReference>
<proteinExistence type="inferred from homology"/>
<evidence type="ECO:0000256" key="1">
    <source>
        <dbReference type="ARBA" id="ARBA00004651"/>
    </source>
</evidence>
<keyword evidence="6 10" id="KW-0812">Transmembrane</keyword>
<feature type="transmembrane region" description="Helical" evidence="10">
    <location>
        <begin position="145"/>
        <end position="163"/>
    </location>
</feature>
<feature type="transmembrane region" description="Helical" evidence="10">
    <location>
        <begin position="52"/>
        <end position="78"/>
    </location>
</feature>
<feature type="transmembrane region" description="Helical" evidence="10">
    <location>
        <begin position="393"/>
        <end position="414"/>
    </location>
</feature>
<accession>A0A412J0P1</accession>
<dbReference type="RefSeq" id="WP_118320118.1">
    <property type="nucleotide sequence ID" value="NZ_QRVM01000030.1"/>
</dbReference>
<keyword evidence="4" id="KW-0813">Transport</keyword>
<dbReference type="Pfam" id="PF01554">
    <property type="entry name" value="MatE"/>
    <property type="match status" value="2"/>
</dbReference>
<dbReference type="CDD" id="cd13143">
    <property type="entry name" value="MATE_MepA_like"/>
    <property type="match status" value="1"/>
</dbReference>
<feature type="transmembrane region" description="Helical" evidence="10">
    <location>
        <begin position="360"/>
        <end position="381"/>
    </location>
</feature>
<name>A0A412J0P1_9FIRM</name>
<evidence type="ECO:0000256" key="5">
    <source>
        <dbReference type="ARBA" id="ARBA00022475"/>
    </source>
</evidence>
<dbReference type="EMBL" id="QRVM01000030">
    <property type="protein sequence ID" value="RGS45897.1"/>
    <property type="molecule type" value="Genomic_DNA"/>
</dbReference>
<dbReference type="GO" id="GO:0042910">
    <property type="term" value="F:xenobiotic transmembrane transporter activity"/>
    <property type="evidence" value="ECO:0007669"/>
    <property type="project" value="InterPro"/>
</dbReference>
<dbReference type="InterPro" id="IPR045070">
    <property type="entry name" value="MATE_MepA-like"/>
</dbReference>
<comment type="caution">
    <text evidence="11">The sequence shown here is derived from an EMBL/GenBank/DDBJ whole genome shotgun (WGS) entry which is preliminary data.</text>
</comment>
<keyword evidence="7 10" id="KW-1133">Transmembrane helix</keyword>
<dbReference type="GO" id="GO:0015297">
    <property type="term" value="F:antiporter activity"/>
    <property type="evidence" value="ECO:0007669"/>
    <property type="project" value="InterPro"/>
</dbReference>
<feature type="transmembrane region" description="Helical" evidence="10">
    <location>
        <begin position="420"/>
        <end position="444"/>
    </location>
</feature>
<sequence>MKFTTASEVDLGHEKVGKLLFMLAVPAILSQIVNLLYNVVDRMYIGHIQNVGAIALTGVGVCLPIIMIVSAFACLVGMGGAPRASIYMGKQDNPTAEKIMGNCFIALIVISLTLTACLLAFQTPLLQLFQASSKTIVYAKQYMDIYALGTIFVQMTLGMNAFISCQGFSKTSMMTVLIGAILNIILDPIFIFGFNMGVRGASLATIISQAISAIWVIRFLSGKQTVLKLKKENFKIVPSLLFPSLALGIAPFVMQSTESLISLCFNMQLSKFGGDVAIGSMTILTSVMQFAMMPLQGLTQGGQPIISYNFGAQNADRVKKGFLLQTLCCFAYASIIWLLVELFPQVFISIFTNDPDLMAMASWAIRIYMACVLLMGLQISCQQTFIAFGNAKISVFLAIFRKIIVLIPLIFILPNILSNHIFAVFVAEPIADFIAVSTTVTLFIKNFKKTLAQMSYERS</sequence>
<feature type="transmembrane region" description="Helical" evidence="10">
    <location>
        <begin position="272"/>
        <end position="291"/>
    </location>
</feature>
<dbReference type="InterPro" id="IPR051327">
    <property type="entry name" value="MATE_MepA_subfamily"/>
</dbReference>
<evidence type="ECO:0000256" key="3">
    <source>
        <dbReference type="ARBA" id="ARBA00022106"/>
    </source>
</evidence>
<keyword evidence="9" id="KW-0046">Antibiotic resistance</keyword>
<feature type="transmembrane region" description="Helical" evidence="10">
    <location>
        <begin position="233"/>
        <end position="252"/>
    </location>
</feature>
<reference evidence="11 12" key="1">
    <citation type="submission" date="2018-08" db="EMBL/GenBank/DDBJ databases">
        <title>A genome reference for cultivated species of the human gut microbiota.</title>
        <authorList>
            <person name="Zou Y."/>
            <person name="Xue W."/>
            <person name="Luo G."/>
        </authorList>
    </citation>
    <scope>NUCLEOTIDE SEQUENCE [LARGE SCALE GENOMIC DNA]</scope>
    <source>
        <strain evidence="11 12">AF22-10AC</strain>
    </source>
</reference>
<dbReference type="GO" id="GO:0005886">
    <property type="term" value="C:plasma membrane"/>
    <property type="evidence" value="ECO:0007669"/>
    <property type="project" value="UniProtKB-SubCell"/>
</dbReference>
<dbReference type="Proteomes" id="UP000285274">
    <property type="component" value="Unassembled WGS sequence"/>
</dbReference>
<comment type="similarity">
    <text evidence="2">Belongs to the multi antimicrobial extrusion (MATE) (TC 2.A.66.1) family. MepA subfamily.</text>
</comment>
<evidence type="ECO:0000256" key="10">
    <source>
        <dbReference type="SAM" id="Phobius"/>
    </source>
</evidence>
<dbReference type="InterPro" id="IPR048279">
    <property type="entry name" value="MdtK-like"/>
</dbReference>